<keyword evidence="2" id="KW-0969">Cilium</keyword>
<protein>
    <submittedName>
        <fullName evidence="2">Flagellar assembly protein FliH</fullName>
    </submittedName>
</protein>
<feature type="region of interest" description="Disordered" evidence="1">
    <location>
        <begin position="1"/>
        <end position="27"/>
    </location>
</feature>
<evidence type="ECO:0000313" key="3">
    <source>
        <dbReference type="Proteomes" id="UP000473699"/>
    </source>
</evidence>
<dbReference type="RefSeq" id="WP_154528925.1">
    <property type="nucleotide sequence ID" value="NZ_JAXDZJ010000224.1"/>
</dbReference>
<proteinExistence type="predicted"/>
<dbReference type="AlphaFoldDB" id="A0A6L5YC54"/>
<keyword evidence="2" id="KW-0966">Cell projection</keyword>
<accession>A0A6L5YC54</accession>
<keyword evidence="3" id="KW-1185">Reference proteome</keyword>
<comment type="caution">
    <text evidence="2">The sequence shown here is derived from an EMBL/GenBank/DDBJ whole genome shotgun (WGS) entry which is preliminary data.</text>
</comment>
<feature type="compositionally biased region" description="Basic and acidic residues" evidence="1">
    <location>
        <begin position="1"/>
        <end position="19"/>
    </location>
</feature>
<sequence>MKDKRELSKDELELLRDEALPPAEDEEVIEDDDWAEFRKMSPEEQKWALIQLQLDQEQKYIESTFTPE</sequence>
<evidence type="ECO:0000256" key="1">
    <source>
        <dbReference type="SAM" id="MobiDB-lite"/>
    </source>
</evidence>
<name>A0A6L5YC54_9BACT</name>
<reference evidence="2 3" key="1">
    <citation type="submission" date="2019-08" db="EMBL/GenBank/DDBJ databases">
        <title>In-depth cultivation of the pig gut microbiome towards novel bacterial diversity and tailored functional studies.</title>
        <authorList>
            <person name="Wylensek D."/>
            <person name="Hitch T.C.A."/>
            <person name="Clavel T."/>
        </authorList>
    </citation>
    <scope>NUCLEOTIDE SEQUENCE [LARGE SCALE GENOMIC DNA]</scope>
    <source>
        <strain evidence="2 3">SM-530-WT-4B</strain>
    </source>
</reference>
<keyword evidence="2" id="KW-0282">Flagellum</keyword>
<dbReference type="Proteomes" id="UP000473699">
    <property type="component" value="Unassembled WGS sequence"/>
</dbReference>
<gene>
    <name evidence="2" type="ORF">FYJ74_07280</name>
</gene>
<evidence type="ECO:0000313" key="2">
    <source>
        <dbReference type="EMBL" id="MST55830.1"/>
    </source>
</evidence>
<organism evidence="2 3">
    <name type="scientific">Pyramidobacter porci</name>
    <dbReference type="NCBI Taxonomy" id="2605789"/>
    <lineage>
        <taxon>Bacteria</taxon>
        <taxon>Thermotogati</taxon>
        <taxon>Synergistota</taxon>
        <taxon>Synergistia</taxon>
        <taxon>Synergistales</taxon>
        <taxon>Dethiosulfovibrionaceae</taxon>
        <taxon>Pyramidobacter</taxon>
    </lineage>
</organism>
<dbReference type="EMBL" id="VUNH01000007">
    <property type="protein sequence ID" value="MST55830.1"/>
    <property type="molecule type" value="Genomic_DNA"/>
</dbReference>